<keyword evidence="3" id="KW-1185">Reference proteome</keyword>
<dbReference type="AlphaFoldDB" id="A0A843V591"/>
<evidence type="ECO:0000256" key="1">
    <source>
        <dbReference type="SAM" id="MobiDB-lite"/>
    </source>
</evidence>
<feature type="region of interest" description="Disordered" evidence="1">
    <location>
        <begin position="1"/>
        <end position="66"/>
    </location>
</feature>
<dbReference type="EMBL" id="NMUH01001319">
    <property type="protein sequence ID" value="MQL91248.1"/>
    <property type="molecule type" value="Genomic_DNA"/>
</dbReference>
<protein>
    <submittedName>
        <fullName evidence="2">Uncharacterized protein</fullName>
    </submittedName>
</protein>
<evidence type="ECO:0000313" key="2">
    <source>
        <dbReference type="EMBL" id="MQL91248.1"/>
    </source>
</evidence>
<evidence type="ECO:0000313" key="3">
    <source>
        <dbReference type="Proteomes" id="UP000652761"/>
    </source>
</evidence>
<comment type="caution">
    <text evidence="2">The sequence shown here is derived from an EMBL/GenBank/DDBJ whole genome shotgun (WGS) entry which is preliminary data.</text>
</comment>
<organism evidence="2 3">
    <name type="scientific">Colocasia esculenta</name>
    <name type="common">Wild taro</name>
    <name type="synonym">Arum esculentum</name>
    <dbReference type="NCBI Taxonomy" id="4460"/>
    <lineage>
        <taxon>Eukaryota</taxon>
        <taxon>Viridiplantae</taxon>
        <taxon>Streptophyta</taxon>
        <taxon>Embryophyta</taxon>
        <taxon>Tracheophyta</taxon>
        <taxon>Spermatophyta</taxon>
        <taxon>Magnoliopsida</taxon>
        <taxon>Liliopsida</taxon>
        <taxon>Araceae</taxon>
        <taxon>Aroideae</taxon>
        <taxon>Colocasieae</taxon>
        <taxon>Colocasia</taxon>
    </lineage>
</organism>
<feature type="compositionally biased region" description="Basic and acidic residues" evidence="1">
    <location>
        <begin position="49"/>
        <end position="60"/>
    </location>
</feature>
<name>A0A843V591_COLES</name>
<gene>
    <name evidence="2" type="ORF">Taro_023862</name>
</gene>
<proteinExistence type="predicted"/>
<feature type="compositionally biased region" description="Low complexity" evidence="1">
    <location>
        <begin position="8"/>
        <end position="30"/>
    </location>
</feature>
<reference evidence="2" key="1">
    <citation type="submission" date="2017-07" db="EMBL/GenBank/DDBJ databases">
        <title>Taro Niue Genome Assembly and Annotation.</title>
        <authorList>
            <person name="Atibalentja N."/>
            <person name="Keating K."/>
            <person name="Fields C.J."/>
        </authorList>
    </citation>
    <scope>NUCLEOTIDE SEQUENCE</scope>
    <source>
        <strain evidence="2">Niue_2</strain>
        <tissue evidence="2">Leaf</tissue>
    </source>
</reference>
<accession>A0A843V591</accession>
<sequence>MYHHKPLPTRGTGTPQATTTVTTVPTPGHTSNGSNLDHESQTHEPQPVAKHESERNDATTREWTTG</sequence>
<dbReference type="Proteomes" id="UP000652761">
    <property type="component" value="Unassembled WGS sequence"/>
</dbReference>